<gene>
    <name evidence="1" type="ORF">SPARVUS_LOCUS7945249</name>
</gene>
<proteinExistence type="predicted"/>
<protein>
    <submittedName>
        <fullName evidence="1">Uncharacterized protein</fullName>
    </submittedName>
</protein>
<evidence type="ECO:0000313" key="1">
    <source>
        <dbReference type="EMBL" id="CAI9574292.1"/>
    </source>
</evidence>
<name>A0ABN9DSU4_9NEOB</name>
<dbReference type="PANTHER" id="PTHR23317:SF74">
    <property type="entry name" value="DEDICATOR OF CYTOKINESIS PROTEIN 8"/>
    <property type="match status" value="1"/>
</dbReference>
<accession>A0ABN9DSU4</accession>
<reference evidence="1" key="1">
    <citation type="submission" date="2023-05" db="EMBL/GenBank/DDBJ databases">
        <authorList>
            <person name="Stuckert A."/>
        </authorList>
    </citation>
    <scope>NUCLEOTIDE SEQUENCE</scope>
</reference>
<organism evidence="1 2">
    <name type="scientific">Staurois parvus</name>
    <dbReference type="NCBI Taxonomy" id="386267"/>
    <lineage>
        <taxon>Eukaryota</taxon>
        <taxon>Metazoa</taxon>
        <taxon>Chordata</taxon>
        <taxon>Craniata</taxon>
        <taxon>Vertebrata</taxon>
        <taxon>Euteleostomi</taxon>
        <taxon>Amphibia</taxon>
        <taxon>Batrachia</taxon>
        <taxon>Anura</taxon>
        <taxon>Neobatrachia</taxon>
        <taxon>Ranoidea</taxon>
        <taxon>Ranidae</taxon>
        <taxon>Staurois</taxon>
    </lineage>
</organism>
<comment type="caution">
    <text evidence="1">The sequence shown here is derived from an EMBL/GenBank/DDBJ whole genome shotgun (WGS) entry which is preliminary data.</text>
</comment>
<dbReference type="PANTHER" id="PTHR23317">
    <property type="entry name" value="DEDICATOR OF CYTOKINESIS DOCK"/>
    <property type="match status" value="1"/>
</dbReference>
<evidence type="ECO:0000313" key="2">
    <source>
        <dbReference type="Proteomes" id="UP001162483"/>
    </source>
</evidence>
<feature type="non-terminal residue" evidence="1">
    <location>
        <position position="1"/>
    </location>
</feature>
<sequence>TLTACDFDLRGLNPESRLTNLLQLSNVEDLERQSEEARRANRQAELFALSPPMDEEDTVEIRPLPDCPKEHVGFRIMVKLHTLRFDIDIEPLFVSIALYDCKERKKISETFHCDLNSDAFKNHLRAHTPSVAPSSQARTALFSITYPS</sequence>
<keyword evidence="2" id="KW-1185">Reference proteome</keyword>
<dbReference type="EMBL" id="CATNWA010014645">
    <property type="protein sequence ID" value="CAI9574292.1"/>
    <property type="molecule type" value="Genomic_DNA"/>
</dbReference>
<dbReference type="Proteomes" id="UP001162483">
    <property type="component" value="Unassembled WGS sequence"/>
</dbReference>
<dbReference type="InterPro" id="IPR026791">
    <property type="entry name" value="DOCK"/>
</dbReference>
<feature type="non-terminal residue" evidence="1">
    <location>
        <position position="148"/>
    </location>
</feature>